<accession>A0A9W9XJ61</accession>
<name>A0A9W9XJ61_9EURO</name>
<keyword evidence="4" id="KW-1185">Reference proteome</keyword>
<evidence type="ECO:0000313" key="3">
    <source>
        <dbReference type="EMBL" id="KAJ5493339.1"/>
    </source>
</evidence>
<dbReference type="RefSeq" id="XP_056793719.1">
    <property type="nucleotide sequence ID" value="XM_056931688.1"/>
</dbReference>
<dbReference type="InterPro" id="IPR005645">
    <property type="entry name" value="FSH-like_dom"/>
</dbReference>
<dbReference type="AlphaFoldDB" id="A0A9W9XJ61"/>
<feature type="domain" description="Serine hydrolase" evidence="2">
    <location>
        <begin position="30"/>
        <end position="253"/>
    </location>
</feature>
<dbReference type="Pfam" id="PF03959">
    <property type="entry name" value="FSH1"/>
    <property type="match status" value="1"/>
</dbReference>
<sequence length="267" mass="29065">MSLQPSQNIASEPSFLPNSCHPCLPPLPASFRAKLPDQSIEFDFLDGPFESTAAPGIDLFYDGPYYSWWTGDTVEDVRAAVARLNSHIAQHGPYDAALMFSQGCVLGSAALLLHQEETPHLPPPFRSAIFICGGPSMPVLEELGFQVMAGARQRDIASRNALAKQAGNAAILSQGNSRWTGLDALTGGLSEEELRREIECPFRVVVPTVHVYGSKDPRYSAGVHLSAICEPEKRRSFDHEGGHEIPRNTRVSDSIAELVQWVLGQSA</sequence>
<dbReference type="GO" id="GO:0016787">
    <property type="term" value="F:hydrolase activity"/>
    <property type="evidence" value="ECO:0007669"/>
    <property type="project" value="UniProtKB-KW"/>
</dbReference>
<keyword evidence="1" id="KW-0378">Hydrolase</keyword>
<dbReference type="Proteomes" id="UP001148312">
    <property type="component" value="Unassembled WGS sequence"/>
</dbReference>
<dbReference type="GO" id="GO:0005634">
    <property type="term" value="C:nucleus"/>
    <property type="evidence" value="ECO:0007669"/>
    <property type="project" value="TreeGrafter"/>
</dbReference>
<protein>
    <recommendedName>
        <fullName evidence="2">Serine hydrolase domain-containing protein</fullName>
    </recommendedName>
</protein>
<dbReference type="InterPro" id="IPR029058">
    <property type="entry name" value="AB_hydrolase_fold"/>
</dbReference>
<reference evidence="3" key="2">
    <citation type="journal article" date="2023" name="IMA Fungus">
        <title>Comparative genomic study of the Penicillium genus elucidates a diverse pangenome and 15 lateral gene transfer events.</title>
        <authorList>
            <person name="Petersen C."/>
            <person name="Sorensen T."/>
            <person name="Nielsen M.R."/>
            <person name="Sondergaard T.E."/>
            <person name="Sorensen J.L."/>
            <person name="Fitzpatrick D.A."/>
            <person name="Frisvad J.C."/>
            <person name="Nielsen K.L."/>
        </authorList>
    </citation>
    <scope>NUCLEOTIDE SEQUENCE</scope>
    <source>
        <strain evidence="3">IBT 30728</strain>
    </source>
</reference>
<dbReference type="GO" id="GO:0072330">
    <property type="term" value="P:monocarboxylic acid biosynthetic process"/>
    <property type="evidence" value="ECO:0007669"/>
    <property type="project" value="UniProtKB-ARBA"/>
</dbReference>
<dbReference type="InterPro" id="IPR050593">
    <property type="entry name" value="LovG"/>
</dbReference>
<reference evidence="3" key="1">
    <citation type="submission" date="2022-12" db="EMBL/GenBank/DDBJ databases">
        <authorList>
            <person name="Petersen C."/>
        </authorList>
    </citation>
    <scope>NUCLEOTIDE SEQUENCE</scope>
    <source>
        <strain evidence="3">IBT 30728</strain>
    </source>
</reference>
<dbReference type="PANTHER" id="PTHR48070">
    <property type="entry name" value="ESTERASE OVCA2"/>
    <property type="match status" value="1"/>
</dbReference>
<evidence type="ECO:0000256" key="1">
    <source>
        <dbReference type="ARBA" id="ARBA00022801"/>
    </source>
</evidence>
<organism evidence="3 4">
    <name type="scientific">Penicillium diatomitis</name>
    <dbReference type="NCBI Taxonomy" id="2819901"/>
    <lineage>
        <taxon>Eukaryota</taxon>
        <taxon>Fungi</taxon>
        <taxon>Dikarya</taxon>
        <taxon>Ascomycota</taxon>
        <taxon>Pezizomycotina</taxon>
        <taxon>Eurotiomycetes</taxon>
        <taxon>Eurotiomycetidae</taxon>
        <taxon>Eurotiales</taxon>
        <taxon>Aspergillaceae</taxon>
        <taxon>Penicillium</taxon>
    </lineage>
</organism>
<dbReference type="GO" id="GO:0017000">
    <property type="term" value="P:antibiotic biosynthetic process"/>
    <property type="evidence" value="ECO:0007669"/>
    <property type="project" value="UniProtKB-ARBA"/>
</dbReference>
<gene>
    <name evidence="3" type="ORF">N7539_002085</name>
</gene>
<evidence type="ECO:0000259" key="2">
    <source>
        <dbReference type="Pfam" id="PF03959"/>
    </source>
</evidence>
<comment type="caution">
    <text evidence="3">The sequence shown here is derived from an EMBL/GenBank/DDBJ whole genome shotgun (WGS) entry which is preliminary data.</text>
</comment>
<dbReference type="EMBL" id="JAPWDQ010000002">
    <property type="protein sequence ID" value="KAJ5493339.1"/>
    <property type="molecule type" value="Genomic_DNA"/>
</dbReference>
<proteinExistence type="predicted"/>
<evidence type="ECO:0000313" key="4">
    <source>
        <dbReference type="Proteomes" id="UP001148312"/>
    </source>
</evidence>
<dbReference type="GeneID" id="81621937"/>
<dbReference type="Gene3D" id="3.40.50.1820">
    <property type="entry name" value="alpha/beta hydrolase"/>
    <property type="match status" value="1"/>
</dbReference>
<dbReference type="GO" id="GO:0019748">
    <property type="term" value="P:secondary metabolic process"/>
    <property type="evidence" value="ECO:0007669"/>
    <property type="project" value="TreeGrafter"/>
</dbReference>
<dbReference type="SUPFAM" id="SSF53474">
    <property type="entry name" value="alpha/beta-Hydrolases"/>
    <property type="match status" value="1"/>
</dbReference>
<dbReference type="GO" id="GO:0005737">
    <property type="term" value="C:cytoplasm"/>
    <property type="evidence" value="ECO:0007669"/>
    <property type="project" value="TreeGrafter"/>
</dbReference>
<dbReference type="PANTHER" id="PTHR48070:SF7">
    <property type="entry name" value="SERINE HYDROLASE FSH DOMAIN-CONTAINING PROTEIN-RELATED"/>
    <property type="match status" value="1"/>
</dbReference>